<evidence type="ECO:0000256" key="1">
    <source>
        <dbReference type="SAM" id="Coils"/>
    </source>
</evidence>
<accession>A0A964WW50</accession>
<dbReference type="PANTHER" id="PTHR30438">
    <property type="entry name" value="36 KDA ANTIGEN-RELATED"/>
    <property type="match status" value="1"/>
</dbReference>
<dbReference type="SUPFAM" id="SSF111369">
    <property type="entry name" value="HlyD-like secretion proteins"/>
    <property type="match status" value="2"/>
</dbReference>
<proteinExistence type="predicted"/>
<dbReference type="GO" id="GO:0005886">
    <property type="term" value="C:plasma membrane"/>
    <property type="evidence" value="ECO:0007669"/>
    <property type="project" value="TreeGrafter"/>
</dbReference>
<reference evidence="3" key="1">
    <citation type="submission" date="2019-03" db="EMBL/GenBank/DDBJ databases">
        <title>Afifella sp. nov., isolated from activated sludge.</title>
        <authorList>
            <person name="Li Q."/>
            <person name="Liu Y."/>
        </authorList>
    </citation>
    <scope>NUCLEOTIDE SEQUENCE</scope>
    <source>
        <strain evidence="3">L72</strain>
    </source>
</reference>
<dbReference type="Gene3D" id="1.10.287.470">
    <property type="entry name" value="Helix hairpin bin"/>
    <property type="match status" value="2"/>
</dbReference>
<evidence type="ECO:0000313" key="3">
    <source>
        <dbReference type="EMBL" id="MYZ50510.1"/>
    </source>
</evidence>
<gene>
    <name evidence="3" type="ORF">E4O86_22685</name>
</gene>
<evidence type="ECO:0000313" key="4">
    <source>
        <dbReference type="Proteomes" id="UP000773614"/>
    </source>
</evidence>
<feature type="non-terminal residue" evidence="3">
    <location>
        <position position="209"/>
    </location>
</feature>
<evidence type="ECO:0000259" key="2">
    <source>
        <dbReference type="Pfam" id="PF25881"/>
    </source>
</evidence>
<comment type="caution">
    <text evidence="3">The sequence shown here is derived from an EMBL/GenBank/DDBJ whole genome shotgun (WGS) entry which is preliminary data.</text>
</comment>
<dbReference type="Proteomes" id="UP000773614">
    <property type="component" value="Unassembled WGS sequence"/>
</dbReference>
<protein>
    <submittedName>
        <fullName evidence="3">HlyD family secretion protein</fullName>
    </submittedName>
</protein>
<organism evidence="3 4">
    <name type="scientific">Propylenella binzhouense</name>
    <dbReference type="NCBI Taxonomy" id="2555902"/>
    <lineage>
        <taxon>Bacteria</taxon>
        <taxon>Pseudomonadati</taxon>
        <taxon>Pseudomonadota</taxon>
        <taxon>Alphaproteobacteria</taxon>
        <taxon>Hyphomicrobiales</taxon>
        <taxon>Propylenellaceae</taxon>
        <taxon>Propylenella</taxon>
    </lineage>
</organism>
<dbReference type="AlphaFoldDB" id="A0A964WW50"/>
<dbReference type="PANTHER" id="PTHR30438:SF2">
    <property type="entry name" value="MEMBRANE PROTEIN"/>
    <property type="match status" value="1"/>
</dbReference>
<feature type="domain" description="YbhG-like alpha-helical hairpin" evidence="2">
    <location>
        <begin position="79"/>
        <end position="201"/>
    </location>
</feature>
<dbReference type="EMBL" id="SPKJ01000192">
    <property type="protein sequence ID" value="MYZ50510.1"/>
    <property type="molecule type" value="Genomic_DNA"/>
</dbReference>
<keyword evidence="1" id="KW-0175">Coiled coil</keyword>
<dbReference type="Pfam" id="PF25881">
    <property type="entry name" value="HH_YBHG"/>
    <property type="match status" value="1"/>
</dbReference>
<sequence length="209" mass="22532">MKRGRLLALLVALLAAGAAAWWLYGRAPDAPGGFQGYIEGDILYVAPEEGGRIEAMAVEAGDEARKGELLFALDTAVQNAQRTEAVARLHQAEAQLANLRAAQQRPEQIAVLKAQLDRANAALELSQSDYDRKKALFDRGFSSRAQLDQARAELESDRAALSEIEKEIDAARLGGRTDEIEAAEAAVRAAQASLAQAETMLARRRVPAP</sequence>
<feature type="coiled-coil region" evidence="1">
    <location>
        <begin position="82"/>
        <end position="200"/>
    </location>
</feature>
<name>A0A964WW50_9HYPH</name>
<dbReference type="InterPro" id="IPR059052">
    <property type="entry name" value="HH_YbhG-like"/>
</dbReference>
<keyword evidence="4" id="KW-1185">Reference proteome</keyword>
<dbReference type="Gene3D" id="2.40.50.100">
    <property type="match status" value="1"/>
</dbReference>